<evidence type="ECO:0000256" key="6">
    <source>
        <dbReference type="ARBA" id="ARBA00023125"/>
    </source>
</evidence>
<evidence type="ECO:0000259" key="10">
    <source>
        <dbReference type="PROSITE" id="PS51194"/>
    </source>
</evidence>
<evidence type="ECO:0000259" key="9">
    <source>
        <dbReference type="PROSITE" id="PS51192"/>
    </source>
</evidence>
<evidence type="ECO:0000313" key="12">
    <source>
        <dbReference type="Proteomes" id="UP000267536"/>
    </source>
</evidence>
<keyword evidence="7" id="KW-0234">DNA repair</keyword>
<feature type="region of interest" description="Disordered" evidence="8">
    <location>
        <begin position="564"/>
        <end position="596"/>
    </location>
</feature>
<dbReference type="Gene3D" id="3.40.50.300">
    <property type="entry name" value="P-loop containing nucleotide triphosphate hydrolases"/>
    <property type="match status" value="2"/>
</dbReference>
<keyword evidence="2" id="KW-0227">DNA damage</keyword>
<dbReference type="OrthoDB" id="9804325at2"/>
<dbReference type="PROSITE" id="PS51194">
    <property type="entry name" value="HELICASE_CTER"/>
    <property type="match status" value="1"/>
</dbReference>
<protein>
    <submittedName>
        <fullName evidence="11">ATP-dependent DNA helicase RecG</fullName>
    </submittedName>
</protein>
<feature type="domain" description="Helicase ATP-binding" evidence="9">
    <location>
        <begin position="337"/>
        <end position="512"/>
    </location>
</feature>
<name>A0A3N4GSZ6_9ACTN</name>
<dbReference type="InterPro" id="IPR033454">
    <property type="entry name" value="RecG_wedge"/>
</dbReference>
<evidence type="ECO:0000256" key="1">
    <source>
        <dbReference type="ARBA" id="ARBA00022741"/>
    </source>
</evidence>
<dbReference type="GO" id="GO:0003678">
    <property type="term" value="F:DNA helicase activity"/>
    <property type="evidence" value="ECO:0007669"/>
    <property type="project" value="TreeGrafter"/>
</dbReference>
<dbReference type="SMART" id="SM00490">
    <property type="entry name" value="HELICc"/>
    <property type="match status" value="1"/>
</dbReference>
<dbReference type="InterPro" id="IPR012340">
    <property type="entry name" value="NA-bd_OB-fold"/>
</dbReference>
<keyword evidence="4 11" id="KW-0347">Helicase</keyword>
<keyword evidence="3" id="KW-0378">Hydrolase</keyword>
<keyword evidence="12" id="KW-1185">Reference proteome</keyword>
<evidence type="ECO:0000256" key="8">
    <source>
        <dbReference type="SAM" id="MobiDB-lite"/>
    </source>
</evidence>
<dbReference type="Pfam" id="PF00270">
    <property type="entry name" value="DEAD"/>
    <property type="match status" value="1"/>
</dbReference>
<dbReference type="GO" id="GO:0016787">
    <property type="term" value="F:hydrolase activity"/>
    <property type="evidence" value="ECO:0007669"/>
    <property type="project" value="UniProtKB-KW"/>
</dbReference>
<dbReference type="CDD" id="cd17992">
    <property type="entry name" value="DEXHc_RecG"/>
    <property type="match status" value="1"/>
</dbReference>
<feature type="compositionally biased region" description="Basic residues" evidence="8">
    <location>
        <begin position="571"/>
        <end position="585"/>
    </location>
</feature>
<dbReference type="RefSeq" id="WP_123928565.1">
    <property type="nucleotide sequence ID" value="NZ_JBPSDP010000005.1"/>
</dbReference>
<dbReference type="Pfam" id="PF17191">
    <property type="entry name" value="RecG_wedge"/>
    <property type="match status" value="1"/>
</dbReference>
<dbReference type="InterPro" id="IPR001650">
    <property type="entry name" value="Helicase_C-like"/>
</dbReference>
<evidence type="ECO:0000256" key="7">
    <source>
        <dbReference type="ARBA" id="ARBA00023204"/>
    </source>
</evidence>
<dbReference type="AlphaFoldDB" id="A0A3N4GSZ6"/>
<dbReference type="SUPFAM" id="SSF52540">
    <property type="entry name" value="P-loop containing nucleoside triphosphate hydrolases"/>
    <property type="match status" value="2"/>
</dbReference>
<dbReference type="InterPro" id="IPR011545">
    <property type="entry name" value="DEAD/DEAH_box_helicase_dom"/>
</dbReference>
<evidence type="ECO:0000256" key="2">
    <source>
        <dbReference type="ARBA" id="ARBA00022763"/>
    </source>
</evidence>
<dbReference type="PANTHER" id="PTHR47964:SF1">
    <property type="entry name" value="ATP-DEPENDENT DNA HELICASE HOMOLOG RECG, CHLOROPLASTIC"/>
    <property type="match status" value="1"/>
</dbReference>
<evidence type="ECO:0000256" key="5">
    <source>
        <dbReference type="ARBA" id="ARBA00022840"/>
    </source>
</evidence>
<evidence type="ECO:0000256" key="4">
    <source>
        <dbReference type="ARBA" id="ARBA00022806"/>
    </source>
</evidence>
<keyword evidence="5" id="KW-0067">ATP-binding</keyword>
<dbReference type="GO" id="GO:0005524">
    <property type="term" value="F:ATP binding"/>
    <property type="evidence" value="ECO:0007669"/>
    <property type="project" value="UniProtKB-KW"/>
</dbReference>
<feature type="domain" description="Helicase C-terminal" evidence="10">
    <location>
        <begin position="564"/>
        <end position="727"/>
    </location>
</feature>
<keyword evidence="1" id="KW-0547">Nucleotide-binding</keyword>
<dbReference type="Gene3D" id="2.40.50.140">
    <property type="entry name" value="Nucleic acid-binding proteins"/>
    <property type="match status" value="1"/>
</dbReference>
<dbReference type="SMART" id="SM00487">
    <property type="entry name" value="DEXDc"/>
    <property type="match status" value="1"/>
</dbReference>
<gene>
    <name evidence="11" type="primary">recG</name>
    <name evidence="11" type="ORF">EF294_09345</name>
</gene>
<dbReference type="CDD" id="cd04488">
    <property type="entry name" value="RecG_wedge_OBF"/>
    <property type="match status" value="1"/>
</dbReference>
<dbReference type="InterPro" id="IPR014001">
    <property type="entry name" value="Helicase_ATP-bd"/>
</dbReference>
<dbReference type="InterPro" id="IPR027417">
    <property type="entry name" value="P-loop_NTPase"/>
</dbReference>
<comment type="caution">
    <text evidence="11">The sequence shown here is derived from an EMBL/GenBank/DDBJ whole genome shotgun (WGS) entry which is preliminary data.</text>
</comment>
<dbReference type="SUPFAM" id="SSF50249">
    <property type="entry name" value="Nucleic acid-binding proteins"/>
    <property type="match status" value="1"/>
</dbReference>
<dbReference type="Proteomes" id="UP000267536">
    <property type="component" value="Unassembled WGS sequence"/>
</dbReference>
<dbReference type="NCBIfam" id="NF008167">
    <property type="entry name" value="PRK10917.2-1"/>
    <property type="match status" value="1"/>
</dbReference>
<accession>A0A3N4GSZ6</accession>
<dbReference type="PANTHER" id="PTHR47964">
    <property type="entry name" value="ATP-DEPENDENT DNA HELICASE HOMOLOG RECG, CHLOROPLASTIC"/>
    <property type="match status" value="1"/>
</dbReference>
<organism evidence="11 12">
    <name type="scientific">Gordonia oryzae</name>
    <dbReference type="NCBI Taxonomy" id="2487349"/>
    <lineage>
        <taxon>Bacteria</taxon>
        <taxon>Bacillati</taxon>
        <taxon>Actinomycetota</taxon>
        <taxon>Actinomycetes</taxon>
        <taxon>Mycobacteriales</taxon>
        <taxon>Gordoniaceae</taxon>
        <taxon>Gordonia</taxon>
    </lineage>
</organism>
<evidence type="ECO:0000256" key="3">
    <source>
        <dbReference type="ARBA" id="ARBA00022801"/>
    </source>
</evidence>
<proteinExistence type="predicted"/>
<sequence length="800" mass="86235">MAARRTSTGRSGHTPAATDDAVMVPSVLPGTVTLSGELAGVLGPKTAAGLATIGISTVGELLRYPPRRYVRRGQPSASEELEEGEWVTIVGRVTKANMTSMKARPGKILRLSVMDEKRTFEVSFFNPYSVARVLTAGRKVMLAGTVKFFRSQPQLTHPQWLVLPEAGDDLEKVVGSPMMMEMYEIERAASESDPSAPNPLLALFDRSIIPMYPATSTCQSWEIWSAARRVLDLVGPLPDALDEAQRRERSLIGTDNAVRSVHLPESDGEIGPARERMKFDEALAIQLVLAQRRLTGRTDTAPVCPHVAGGLEDQLLARLPFTLTIGQRTVAEEIGTDLGRDEPMSRLLQGEVGSGKTLVALLAMLRVVDNGHQCALLAPTEVLAAQHYRTISAMLGDLGSAGRLGAADGATQLALVTGSMKTKDKRETLLDVVTGQAGIVIGTHALLEENVRFFDLGMFVVDEQHRFGVEQRDTLRGRGRDGIAPHVLVMTATPIPRTVAMTAFGDLDTSVLTELPAGRRPITTNVVPMGKQRWVDRAWERVDEEVAAHRQVYVVCSRIGDDPDAPALKKAAPKKATARKGRKPARGAGADEDGSEEETVAVIDQFHELLAGPLGGHRIAMLHGRMLAEDKAETMDAFGRGEIDILVSTTVIEVGVDVKNATTMVIVDADRFGVSQLHQLRGRVGRGGLPGLCLLMTRVSPGSKSMERLEAVAASNDGFELAQIDLQQRREGDVLGSLQSGGKTSLHFLSLLDDVEIIADARDLAQDIVAVDQTLADHPAMGALVDAILVPDKIAYLEKS</sequence>
<evidence type="ECO:0000313" key="11">
    <source>
        <dbReference type="EMBL" id="RPA62211.1"/>
    </source>
</evidence>
<dbReference type="GO" id="GO:0006281">
    <property type="term" value="P:DNA repair"/>
    <property type="evidence" value="ECO:0007669"/>
    <property type="project" value="UniProtKB-KW"/>
</dbReference>
<dbReference type="Pfam" id="PF00271">
    <property type="entry name" value="Helicase_C"/>
    <property type="match status" value="1"/>
</dbReference>
<dbReference type="InterPro" id="IPR047112">
    <property type="entry name" value="RecG/Mfd"/>
</dbReference>
<dbReference type="PROSITE" id="PS51192">
    <property type="entry name" value="HELICASE_ATP_BIND_1"/>
    <property type="match status" value="1"/>
</dbReference>
<dbReference type="GO" id="GO:0003677">
    <property type="term" value="F:DNA binding"/>
    <property type="evidence" value="ECO:0007669"/>
    <property type="project" value="UniProtKB-KW"/>
</dbReference>
<dbReference type="EMBL" id="RKMH01000006">
    <property type="protein sequence ID" value="RPA62211.1"/>
    <property type="molecule type" value="Genomic_DNA"/>
</dbReference>
<reference evidence="11 12" key="1">
    <citation type="submission" date="2018-11" db="EMBL/GenBank/DDBJ databases">
        <title>Draft genome sequence of Gordonia sp. RS15-1S isolated from rice stems.</title>
        <authorList>
            <person name="Muangham S."/>
        </authorList>
    </citation>
    <scope>NUCLEOTIDE SEQUENCE [LARGE SCALE GENOMIC DNA]</scope>
    <source>
        <strain evidence="11 12">RS15-1S</strain>
    </source>
</reference>
<keyword evidence="6" id="KW-0238">DNA-binding</keyword>